<keyword evidence="3" id="KW-1185">Reference proteome</keyword>
<dbReference type="NCBIfam" id="TIGR01913">
    <property type="entry name" value="bet_lambda"/>
    <property type="match status" value="1"/>
</dbReference>
<evidence type="ECO:0000256" key="1">
    <source>
        <dbReference type="SAM" id="MobiDB-lite"/>
    </source>
</evidence>
<organism evidence="2 3">
    <name type="scientific">Streptococcus xiaochunlingii</name>
    <dbReference type="NCBI Taxonomy" id="2589788"/>
    <lineage>
        <taxon>Bacteria</taxon>
        <taxon>Bacillati</taxon>
        <taxon>Bacillota</taxon>
        <taxon>Bacilli</taxon>
        <taxon>Lactobacillales</taxon>
        <taxon>Streptococcaceae</taxon>
        <taxon>Streptococcus</taxon>
    </lineage>
</organism>
<comment type="caution">
    <text evidence="2">The sequence shown here is derived from an EMBL/GenBank/DDBJ whole genome shotgun (WGS) entry which is preliminary data.</text>
</comment>
<reference evidence="2 3" key="1">
    <citation type="submission" date="2019-06" db="EMBL/GenBank/DDBJ databases">
        <authorList>
            <person name="Zou Y."/>
        </authorList>
    </citation>
    <scope>NUCLEOTIDE SEQUENCE [LARGE SCALE GENOMIC DNA]</scope>
    <source>
        <strain evidence="2 3">E24</strain>
    </source>
</reference>
<gene>
    <name evidence="2" type="primary">bet</name>
    <name evidence="2" type="ORF">FJR71_07590</name>
</gene>
<sequence>MTNDIQTAEKNFLENPQTLTSGIVRKYLDPQGKASDEELAYFIAQARVQNLNPFTKEIYFIKYGNQPAQIVVALKAFQKKADAHPQFDGMDSGIIYEKDGEIQRSEGAFLPRGAEILGAWAVVYRKDRTHPTKAEVTFSEYDNSKIRKEGKINQYGKENKPNTWDEKPAVMIHKVALVTALRNAFPNELGGLYEADELREPKDVTPQPQESREEILERRLNEAKAQQAKLAEQGKLNETAYTADEAPDPVEEPVQGELLDGELEY</sequence>
<dbReference type="Pfam" id="PF03837">
    <property type="entry name" value="RecT"/>
    <property type="match status" value="1"/>
</dbReference>
<protein>
    <submittedName>
        <fullName evidence="2">Phage recombination protein Bet</fullName>
    </submittedName>
</protein>
<dbReference type="RefSeq" id="WP_140814475.1">
    <property type="nucleotide sequence ID" value="NZ_VFSG01000002.1"/>
</dbReference>
<accession>A0ABY2YC31</accession>
<dbReference type="InterPro" id="IPR010183">
    <property type="entry name" value="Phage_lambda_Bet"/>
</dbReference>
<dbReference type="Proteomes" id="UP000319739">
    <property type="component" value="Unassembled WGS sequence"/>
</dbReference>
<evidence type="ECO:0000313" key="3">
    <source>
        <dbReference type="Proteomes" id="UP000319739"/>
    </source>
</evidence>
<feature type="region of interest" description="Disordered" evidence="1">
    <location>
        <begin position="221"/>
        <end position="265"/>
    </location>
</feature>
<dbReference type="EMBL" id="VFSG01000002">
    <property type="protein sequence ID" value="TPE36652.1"/>
    <property type="molecule type" value="Genomic_DNA"/>
</dbReference>
<proteinExistence type="predicted"/>
<evidence type="ECO:0000313" key="2">
    <source>
        <dbReference type="EMBL" id="TPE36652.1"/>
    </source>
</evidence>
<name>A0ABY2YC31_9STRE</name>
<feature type="compositionally biased region" description="Low complexity" evidence="1">
    <location>
        <begin position="223"/>
        <end position="236"/>
    </location>
</feature>
<dbReference type="InterPro" id="IPR018330">
    <property type="entry name" value="RecT_fam"/>
</dbReference>